<keyword evidence="7" id="KW-0547">Nucleotide-binding</keyword>
<feature type="binding site" evidence="7">
    <location>
        <begin position="255"/>
        <end position="259"/>
    </location>
    <ligand>
        <name>ATP</name>
        <dbReference type="ChEBI" id="CHEBI:30616"/>
    </ligand>
</feature>
<dbReference type="CDD" id="cd24040">
    <property type="entry name" value="ASKHA_NBD_GDA1"/>
    <property type="match status" value="1"/>
</dbReference>
<sequence length="516" mass="56863">MHVICDCEKLQSELNACRGSLMGLLPVSDFDNPHMKKQNRGTSRVKLLSFLTVLFFCIFALYKSTLVDNVYKSKSVGSSAVSSENSLGCTKSYDGVKPIEQYVIMIDAGSSGSRVHVYKFNNCQKVPVLVNEEFLMIEPGLSKYAGEPMTAAHSLDPLMDVAMRYIPEESRSCSPIAVKATAGLRKLGEESSNEILNAVRNYLETEYPFPVVENGVEIMSGEEEGVYAWVTANYLLGKIGSTDKTPTVAVFDLGGGSTQLVFEPSFKSPGTKMLEGDHKYSTQFGGRHFDLYQHSYLGYGLNEARNKINQEIISSQKPILNSAGASVYRNPCLPPNVSVTAAVEGALGEKLTVEFEGPSVYSPMQCRKVAESILNKEKSCTVPPCAFDGVHQPMFHDSFPEDSDMYIFSFFYDRTSPLGMPSSFNLQELRLLTALVCQGESAYSAFDAIEGAVEALKEHPQWCTDLNYIEALLGTGYEIKGHRDVKIAKKINGKELGWCLGASLPLLDKNNWICKK</sequence>
<keyword evidence="7" id="KW-0067">ATP-binding</keyword>
<feature type="active site" description="Proton acceptor" evidence="6">
    <location>
        <position position="224"/>
    </location>
</feature>
<evidence type="ECO:0000256" key="9">
    <source>
        <dbReference type="SAM" id="Phobius"/>
    </source>
</evidence>
<evidence type="ECO:0000313" key="10">
    <source>
        <dbReference type="EMBL" id="GMM53006.1"/>
    </source>
</evidence>
<evidence type="ECO:0000256" key="2">
    <source>
        <dbReference type="ARBA" id="ARBA00009283"/>
    </source>
</evidence>
<evidence type="ECO:0000256" key="1">
    <source>
        <dbReference type="ARBA" id="ARBA00004323"/>
    </source>
</evidence>
<dbReference type="Proteomes" id="UP001362899">
    <property type="component" value="Unassembled WGS sequence"/>
</dbReference>
<dbReference type="EMBL" id="BTGC01000008">
    <property type="protein sequence ID" value="GMM53006.1"/>
    <property type="molecule type" value="Genomic_DNA"/>
</dbReference>
<dbReference type="PANTHER" id="PTHR11782:SF83">
    <property type="entry name" value="GUANOSINE-DIPHOSPHATASE"/>
    <property type="match status" value="1"/>
</dbReference>
<accession>A0AAV5RQX6</accession>
<dbReference type="GO" id="GO:0045134">
    <property type="term" value="F:UDP phosphatase activity"/>
    <property type="evidence" value="ECO:0007669"/>
    <property type="project" value="TreeGrafter"/>
</dbReference>
<dbReference type="Pfam" id="PF01150">
    <property type="entry name" value="GDA1_CD39"/>
    <property type="match status" value="1"/>
</dbReference>
<comment type="function">
    <text evidence="4">After transfer of sugars to endogenous macromolecular acceptors, the enzyme converts nucleoside diphosphates to nucleoside monophosphates which in turn exit the Golgi lumen in a coupled antiporter reaction, allowing entry of additional nucleotide sugar from the cytosol.</text>
</comment>
<evidence type="ECO:0000256" key="7">
    <source>
        <dbReference type="PIRSR" id="PIRSR600407-2"/>
    </source>
</evidence>
<dbReference type="GO" id="GO:0000139">
    <property type="term" value="C:Golgi membrane"/>
    <property type="evidence" value="ECO:0007669"/>
    <property type="project" value="UniProtKB-SubCell"/>
</dbReference>
<dbReference type="Gene3D" id="3.30.420.40">
    <property type="match status" value="1"/>
</dbReference>
<dbReference type="EC" id="3.6.1.42" evidence="5"/>
<dbReference type="AlphaFoldDB" id="A0AAV5RQX6"/>
<evidence type="ECO:0000256" key="5">
    <source>
        <dbReference type="ARBA" id="ARBA00038903"/>
    </source>
</evidence>
<dbReference type="GO" id="GO:0006487">
    <property type="term" value="P:protein N-linked glycosylation"/>
    <property type="evidence" value="ECO:0007669"/>
    <property type="project" value="TreeGrafter"/>
</dbReference>
<dbReference type="InterPro" id="IPR000407">
    <property type="entry name" value="GDA1_CD39_NTPase"/>
</dbReference>
<keyword evidence="9" id="KW-1133">Transmembrane helix</keyword>
<evidence type="ECO:0000256" key="8">
    <source>
        <dbReference type="RuleBase" id="RU003833"/>
    </source>
</evidence>
<dbReference type="GO" id="GO:0005524">
    <property type="term" value="F:ATP binding"/>
    <property type="evidence" value="ECO:0007669"/>
    <property type="project" value="UniProtKB-KW"/>
</dbReference>
<evidence type="ECO:0000313" key="11">
    <source>
        <dbReference type="Proteomes" id="UP001362899"/>
    </source>
</evidence>
<dbReference type="GO" id="GO:0004382">
    <property type="term" value="F:GDP phosphatase activity"/>
    <property type="evidence" value="ECO:0007669"/>
    <property type="project" value="UniProtKB-EC"/>
</dbReference>
<keyword evidence="3 8" id="KW-0378">Hydrolase</keyword>
<comment type="similarity">
    <text evidence="2 8">Belongs to the GDA1/CD39 NTPase family.</text>
</comment>
<keyword evidence="9" id="KW-0812">Transmembrane</keyword>
<feature type="transmembrane region" description="Helical" evidence="9">
    <location>
        <begin position="45"/>
        <end position="62"/>
    </location>
</feature>
<evidence type="ECO:0000256" key="6">
    <source>
        <dbReference type="PIRSR" id="PIRSR600407-1"/>
    </source>
</evidence>
<name>A0AAV5RQX6_STABA</name>
<comment type="caution">
    <text evidence="10">The sequence shown here is derived from an EMBL/GenBank/DDBJ whole genome shotgun (WGS) entry which is preliminary data.</text>
</comment>
<evidence type="ECO:0000256" key="4">
    <source>
        <dbReference type="ARBA" id="ARBA00037742"/>
    </source>
</evidence>
<dbReference type="PANTHER" id="PTHR11782">
    <property type="entry name" value="ADENOSINE/GUANOSINE DIPHOSPHATASE"/>
    <property type="match status" value="1"/>
</dbReference>
<comment type="subcellular location">
    <subcellularLocation>
        <location evidence="1">Golgi apparatus membrane</location>
        <topology evidence="1">Single-pass type II membrane protein</topology>
    </subcellularLocation>
</comment>
<keyword evidence="11" id="KW-1185">Reference proteome</keyword>
<dbReference type="GO" id="GO:0009134">
    <property type="term" value="P:nucleoside diphosphate catabolic process"/>
    <property type="evidence" value="ECO:0007669"/>
    <property type="project" value="TreeGrafter"/>
</dbReference>
<proteinExistence type="inferred from homology"/>
<gene>
    <name evidence="10" type="ORF">DASB73_039690</name>
</gene>
<dbReference type="Gene3D" id="3.30.420.150">
    <property type="entry name" value="Exopolyphosphatase. Domain 2"/>
    <property type="match status" value="1"/>
</dbReference>
<evidence type="ECO:0000256" key="3">
    <source>
        <dbReference type="ARBA" id="ARBA00022801"/>
    </source>
</evidence>
<organism evidence="10 11">
    <name type="scientific">Starmerella bacillaris</name>
    <name type="common">Yeast</name>
    <name type="synonym">Candida zemplinina</name>
    <dbReference type="NCBI Taxonomy" id="1247836"/>
    <lineage>
        <taxon>Eukaryota</taxon>
        <taxon>Fungi</taxon>
        <taxon>Dikarya</taxon>
        <taxon>Ascomycota</taxon>
        <taxon>Saccharomycotina</taxon>
        <taxon>Dipodascomycetes</taxon>
        <taxon>Dipodascales</taxon>
        <taxon>Trichomonascaceae</taxon>
        <taxon>Starmerella</taxon>
    </lineage>
</organism>
<dbReference type="PROSITE" id="PS01238">
    <property type="entry name" value="GDA1_CD39_NTPASE"/>
    <property type="match status" value="1"/>
</dbReference>
<reference evidence="10 11" key="1">
    <citation type="journal article" date="2023" name="Elife">
        <title>Identification of key yeast species and microbe-microbe interactions impacting larval growth of Drosophila in the wild.</title>
        <authorList>
            <person name="Mure A."/>
            <person name="Sugiura Y."/>
            <person name="Maeda R."/>
            <person name="Honda K."/>
            <person name="Sakurai N."/>
            <person name="Takahashi Y."/>
            <person name="Watada M."/>
            <person name="Katoh T."/>
            <person name="Gotoh A."/>
            <person name="Gotoh Y."/>
            <person name="Taniguchi I."/>
            <person name="Nakamura K."/>
            <person name="Hayashi T."/>
            <person name="Katayama T."/>
            <person name="Uemura T."/>
            <person name="Hattori Y."/>
        </authorList>
    </citation>
    <scope>NUCLEOTIDE SEQUENCE [LARGE SCALE GENOMIC DNA]</scope>
    <source>
        <strain evidence="10 11">SB-73</strain>
    </source>
</reference>
<protein>
    <recommendedName>
        <fullName evidence="5">guanosine-diphosphatase</fullName>
        <ecNumber evidence="5">3.6.1.42</ecNumber>
    </recommendedName>
</protein>
<keyword evidence="9" id="KW-0472">Membrane</keyword>
<dbReference type="GO" id="GO:0017111">
    <property type="term" value="F:ribonucleoside triphosphate phosphatase activity"/>
    <property type="evidence" value="ECO:0007669"/>
    <property type="project" value="TreeGrafter"/>
</dbReference>